<evidence type="ECO:0000313" key="1">
    <source>
        <dbReference type="EMBL" id="NFF88471.1"/>
    </source>
</evidence>
<name>A0A6M0V6X2_CLOBO</name>
<comment type="caution">
    <text evidence="1">The sequence shown here is derived from an EMBL/GenBank/DDBJ whole genome shotgun (WGS) entry which is preliminary data.</text>
</comment>
<evidence type="ECO:0000313" key="2">
    <source>
        <dbReference type="Proteomes" id="UP000476820"/>
    </source>
</evidence>
<dbReference type="EMBL" id="SWOV01000031">
    <property type="protein sequence ID" value="NFF88471.1"/>
    <property type="molecule type" value="Genomic_DNA"/>
</dbReference>
<dbReference type="AlphaFoldDB" id="A0A6M0V6X2"/>
<protein>
    <submittedName>
        <fullName evidence="1">Phage tail protein</fullName>
    </submittedName>
</protein>
<dbReference type="RefSeq" id="WP_061301917.1">
    <property type="nucleotide sequence ID" value="NZ_LFPA01000087.1"/>
</dbReference>
<proteinExistence type="predicted"/>
<gene>
    <name evidence="1" type="ORF">FC774_11400</name>
</gene>
<sequence>MFSFNNISSYDMGLVVQELPPISSPEEILNKSDVPGGVPILQNCGYGLLEKPCTCHYEGNNPDKLLQWIRGGGKVIFGNLKDRYYKCYIGNKIPLEQILRNKLYKFPVIFTCKPFGYLLEGDIPITLTTSTILCNVKSTHESYPTITIKGTGAAIITINNRSFKITNIGGEITIISDQDIQQVLNNKGKFMEGDFPFFDVGENKISWTGNITSVEIIPYWRTWI</sequence>
<dbReference type="Proteomes" id="UP000476820">
    <property type="component" value="Unassembled WGS sequence"/>
</dbReference>
<organism evidence="1 2">
    <name type="scientific">Clostridium botulinum</name>
    <dbReference type="NCBI Taxonomy" id="1491"/>
    <lineage>
        <taxon>Bacteria</taxon>
        <taxon>Bacillati</taxon>
        <taxon>Bacillota</taxon>
        <taxon>Clostridia</taxon>
        <taxon>Eubacteriales</taxon>
        <taxon>Clostridiaceae</taxon>
        <taxon>Clostridium</taxon>
    </lineage>
</organism>
<reference evidence="1 2" key="1">
    <citation type="submission" date="2019-04" db="EMBL/GenBank/DDBJ databases">
        <title>Genome sequencing of Clostridium botulinum Groups I-IV and Clostridium butyricum.</title>
        <authorList>
            <person name="Brunt J."/>
            <person name="Van Vliet A.H.M."/>
            <person name="Stringer S.C."/>
            <person name="Carter A.T."/>
            <person name="Peck M.W."/>
        </authorList>
    </citation>
    <scope>NUCLEOTIDE SEQUENCE [LARGE SCALE GENOMIC DNA]</scope>
    <source>
        <strain evidence="1 2">1605</strain>
    </source>
</reference>
<accession>A0A6M0V6X2</accession>